<evidence type="ECO:0000313" key="2">
    <source>
        <dbReference type="Proteomes" id="UP000812966"/>
    </source>
</evidence>
<keyword evidence="2" id="KW-1185">Reference proteome</keyword>
<comment type="caution">
    <text evidence="1">The sequence shown here is derived from an EMBL/GenBank/DDBJ whole genome shotgun (WGS) entry which is preliminary data.</text>
</comment>
<dbReference type="EMBL" id="JABELV010000003">
    <property type="protein sequence ID" value="KAG7575454.1"/>
    <property type="molecule type" value="Genomic_DNA"/>
</dbReference>
<organism evidence="1 2">
    <name type="scientific">Filobasidium floriforme</name>
    <dbReference type="NCBI Taxonomy" id="5210"/>
    <lineage>
        <taxon>Eukaryota</taxon>
        <taxon>Fungi</taxon>
        <taxon>Dikarya</taxon>
        <taxon>Basidiomycota</taxon>
        <taxon>Agaricomycotina</taxon>
        <taxon>Tremellomycetes</taxon>
        <taxon>Filobasidiales</taxon>
        <taxon>Filobasidiaceae</taxon>
        <taxon>Filobasidium</taxon>
    </lineage>
</organism>
<dbReference type="Proteomes" id="UP000812966">
    <property type="component" value="Unassembled WGS sequence"/>
</dbReference>
<dbReference type="AlphaFoldDB" id="A0A8K0JRT1"/>
<proteinExistence type="predicted"/>
<reference evidence="1" key="1">
    <citation type="submission" date="2020-04" db="EMBL/GenBank/DDBJ databases">
        <title>Analysis of mating type loci in Filobasidium floriforme.</title>
        <authorList>
            <person name="Nowrousian M."/>
        </authorList>
    </citation>
    <scope>NUCLEOTIDE SEQUENCE</scope>
    <source>
        <strain evidence="1">CBS 6242</strain>
    </source>
</reference>
<gene>
    <name evidence="1" type="ORF">FFLO_00273</name>
</gene>
<sequence>MSSIMPVNAHTLPARFEPGYTFSMPVYKRVRLWSQWHWIMCRVVPNEDSMRDKWKDVQNKRWKKLEDKMDRKAKSQGCPAMTKTANAIKKKFTEGRGRELTLEKVEAKILQATNIRRDFSYDEKYFFAVIKGHEIIVAVANGTIEVIAPRLVAELLAWGEEDPKREVYDRDPGSVARVLSNQVGGSELKANQKDWFQRFRNPNNLPQQHQVIALQMPSSVNGKENKPTVTIDDDIKVEKGDSESQNRPIEIDEDPIHAQVEGALKTKDNSGNQGVAFGVDMPKPGSPEAPFDVDMAQPGSQEAPIVVDMLDMGSPDDPIDIDMIDVGSTSDVES</sequence>
<protein>
    <submittedName>
        <fullName evidence="1">Uncharacterized protein</fullName>
    </submittedName>
</protein>
<evidence type="ECO:0000313" key="1">
    <source>
        <dbReference type="EMBL" id="KAG7575454.1"/>
    </source>
</evidence>
<name>A0A8K0JRT1_9TREE</name>
<accession>A0A8K0JRT1</accession>